<feature type="compositionally biased region" description="Basic and acidic residues" evidence="1">
    <location>
        <begin position="1"/>
        <end position="12"/>
    </location>
</feature>
<proteinExistence type="predicted"/>
<organism evidence="2 3">
    <name type="scientific">Lupinus luteus</name>
    <name type="common">European yellow lupine</name>
    <dbReference type="NCBI Taxonomy" id="3873"/>
    <lineage>
        <taxon>Eukaryota</taxon>
        <taxon>Viridiplantae</taxon>
        <taxon>Streptophyta</taxon>
        <taxon>Embryophyta</taxon>
        <taxon>Tracheophyta</taxon>
        <taxon>Spermatophyta</taxon>
        <taxon>Magnoliopsida</taxon>
        <taxon>eudicotyledons</taxon>
        <taxon>Gunneridae</taxon>
        <taxon>Pentapetalae</taxon>
        <taxon>rosids</taxon>
        <taxon>fabids</taxon>
        <taxon>Fabales</taxon>
        <taxon>Fabaceae</taxon>
        <taxon>Papilionoideae</taxon>
        <taxon>50 kb inversion clade</taxon>
        <taxon>genistoids sensu lato</taxon>
        <taxon>core genistoids</taxon>
        <taxon>Genisteae</taxon>
        <taxon>Lupinus</taxon>
    </lineage>
</organism>
<dbReference type="AlphaFoldDB" id="A0AAV1XTC8"/>
<sequence length="73" mass="7813">MEKLKLAAESHVKQACRPPGGSLECPSMTPEMSSHEETENVGNSDSVASLTVDKPDAGGHSWLDIHPHHPVLT</sequence>
<feature type="compositionally biased region" description="Polar residues" evidence="1">
    <location>
        <begin position="40"/>
        <end position="49"/>
    </location>
</feature>
<accession>A0AAV1XTC8</accession>
<dbReference type="Proteomes" id="UP001497480">
    <property type="component" value="Unassembled WGS sequence"/>
</dbReference>
<evidence type="ECO:0000313" key="3">
    <source>
        <dbReference type="Proteomes" id="UP001497480"/>
    </source>
</evidence>
<feature type="compositionally biased region" description="Basic and acidic residues" evidence="1">
    <location>
        <begin position="53"/>
        <end position="67"/>
    </location>
</feature>
<reference evidence="2 3" key="1">
    <citation type="submission" date="2024-03" db="EMBL/GenBank/DDBJ databases">
        <authorList>
            <person name="Martinez-Hernandez J."/>
        </authorList>
    </citation>
    <scope>NUCLEOTIDE SEQUENCE [LARGE SCALE GENOMIC DNA]</scope>
</reference>
<dbReference type="EMBL" id="CAXHTB010000018">
    <property type="protein sequence ID" value="CAL0325081.1"/>
    <property type="molecule type" value="Genomic_DNA"/>
</dbReference>
<comment type="caution">
    <text evidence="2">The sequence shown here is derived from an EMBL/GenBank/DDBJ whole genome shotgun (WGS) entry which is preliminary data.</text>
</comment>
<protein>
    <submittedName>
        <fullName evidence="2">Uncharacterized protein</fullName>
    </submittedName>
</protein>
<name>A0AAV1XTC8_LUPLU</name>
<evidence type="ECO:0000313" key="2">
    <source>
        <dbReference type="EMBL" id="CAL0325081.1"/>
    </source>
</evidence>
<evidence type="ECO:0000256" key="1">
    <source>
        <dbReference type="SAM" id="MobiDB-lite"/>
    </source>
</evidence>
<feature type="region of interest" description="Disordered" evidence="1">
    <location>
        <begin position="1"/>
        <end position="73"/>
    </location>
</feature>
<gene>
    <name evidence="2" type="ORF">LLUT_LOCUS26141</name>
</gene>
<keyword evidence="3" id="KW-1185">Reference proteome</keyword>